<dbReference type="EMBL" id="MU274998">
    <property type="protein sequence ID" value="KAI0083087.1"/>
    <property type="molecule type" value="Genomic_DNA"/>
</dbReference>
<evidence type="ECO:0000313" key="2">
    <source>
        <dbReference type="Proteomes" id="UP001055072"/>
    </source>
</evidence>
<name>A0ACB8TM93_9APHY</name>
<dbReference type="Proteomes" id="UP001055072">
    <property type="component" value="Unassembled WGS sequence"/>
</dbReference>
<keyword evidence="2" id="KW-1185">Reference proteome</keyword>
<feature type="non-terminal residue" evidence="1">
    <location>
        <position position="1"/>
    </location>
</feature>
<evidence type="ECO:0000313" key="1">
    <source>
        <dbReference type="EMBL" id="KAI0083087.1"/>
    </source>
</evidence>
<proteinExistence type="predicted"/>
<accession>A0ACB8TM93</accession>
<protein>
    <submittedName>
        <fullName evidence="1">Uncharacterized protein</fullName>
    </submittedName>
</protein>
<reference evidence="1" key="1">
    <citation type="journal article" date="2021" name="Environ. Microbiol.">
        <title>Gene family expansions and transcriptome signatures uncover fungal adaptations to wood decay.</title>
        <authorList>
            <person name="Hage H."/>
            <person name="Miyauchi S."/>
            <person name="Viragh M."/>
            <person name="Drula E."/>
            <person name="Min B."/>
            <person name="Chaduli D."/>
            <person name="Navarro D."/>
            <person name="Favel A."/>
            <person name="Norest M."/>
            <person name="Lesage-Meessen L."/>
            <person name="Balint B."/>
            <person name="Merenyi Z."/>
            <person name="de Eugenio L."/>
            <person name="Morin E."/>
            <person name="Martinez A.T."/>
            <person name="Baldrian P."/>
            <person name="Stursova M."/>
            <person name="Martinez M.J."/>
            <person name="Novotny C."/>
            <person name="Magnuson J.K."/>
            <person name="Spatafora J.W."/>
            <person name="Maurice S."/>
            <person name="Pangilinan J."/>
            <person name="Andreopoulos W."/>
            <person name="LaButti K."/>
            <person name="Hundley H."/>
            <person name="Na H."/>
            <person name="Kuo A."/>
            <person name="Barry K."/>
            <person name="Lipzen A."/>
            <person name="Henrissat B."/>
            <person name="Riley R."/>
            <person name="Ahrendt S."/>
            <person name="Nagy L.G."/>
            <person name="Grigoriev I.V."/>
            <person name="Martin F."/>
            <person name="Rosso M.N."/>
        </authorList>
    </citation>
    <scope>NUCLEOTIDE SEQUENCE</scope>
    <source>
        <strain evidence="1">CBS 384.51</strain>
    </source>
</reference>
<gene>
    <name evidence="1" type="ORF">BDY19DRAFT_900872</name>
</gene>
<comment type="caution">
    <text evidence="1">The sequence shown here is derived from an EMBL/GenBank/DDBJ whole genome shotgun (WGS) entry which is preliminary data.</text>
</comment>
<sequence>EEVVFRVQGYVLRANLPPLTRADQLTKNPQSAKQGLVLTGLGSKEFDNSIRAVVELHSRFASHLPTDTLLPWTPVTDDGDLCLELSNRYFTPKHLATEYEVSEITSVIDPLGLLKSRAGELHHTEDNEVLYFERIHEPTTRYRYAPCSPVTIKVGLLVEAQVSFCTVPISKSRFLMLSKLRSVCILDRQDLNDQVFQSLKTVPQGETKKLKRKVGYEGEGNSEEDTTSQAMKKLKIFESGKQTMNASG</sequence>
<organism evidence="1 2">
    <name type="scientific">Irpex rosettiformis</name>
    <dbReference type="NCBI Taxonomy" id="378272"/>
    <lineage>
        <taxon>Eukaryota</taxon>
        <taxon>Fungi</taxon>
        <taxon>Dikarya</taxon>
        <taxon>Basidiomycota</taxon>
        <taxon>Agaricomycotina</taxon>
        <taxon>Agaricomycetes</taxon>
        <taxon>Polyporales</taxon>
        <taxon>Irpicaceae</taxon>
        <taxon>Irpex</taxon>
    </lineage>
</organism>